<sequence length="136" mass="15656">MKDANLLTLACVNSRFISHSKIEYWGSSIFLMEKNGKAFGRIYWHNDDSTTMYFAGLSVSVEARKQGLATELLEMYEDISKALGATMLCLAVQKNTWTHGWCKRRGYDEFEHNDVENEEDTIWMKKAVISNNNTLM</sequence>
<evidence type="ECO:0000313" key="2">
    <source>
        <dbReference type="EMBL" id="KAA6327237.1"/>
    </source>
</evidence>
<dbReference type="Pfam" id="PF00583">
    <property type="entry name" value="Acetyltransf_1"/>
    <property type="match status" value="1"/>
</dbReference>
<dbReference type="InterPro" id="IPR000182">
    <property type="entry name" value="GNAT_dom"/>
</dbReference>
<name>A0A5J4QZD1_9ZZZZ</name>
<accession>A0A5J4QZD1</accession>
<protein>
    <recommendedName>
        <fullName evidence="1">N-acetyltransferase domain-containing protein</fullName>
    </recommendedName>
</protein>
<dbReference type="CDD" id="cd04301">
    <property type="entry name" value="NAT_SF"/>
    <property type="match status" value="1"/>
</dbReference>
<reference evidence="2" key="1">
    <citation type="submission" date="2019-03" db="EMBL/GenBank/DDBJ databases">
        <title>Single cell metagenomics reveals metabolic interactions within the superorganism composed of flagellate Streblomastix strix and complex community of Bacteroidetes bacteria on its surface.</title>
        <authorList>
            <person name="Treitli S.C."/>
            <person name="Kolisko M."/>
            <person name="Husnik F."/>
            <person name="Keeling P."/>
            <person name="Hampl V."/>
        </authorList>
    </citation>
    <scope>NUCLEOTIDE SEQUENCE</scope>
    <source>
        <strain evidence="2">STM</strain>
    </source>
</reference>
<dbReference type="Gene3D" id="3.40.630.30">
    <property type="match status" value="1"/>
</dbReference>
<dbReference type="AlphaFoldDB" id="A0A5J4QZD1"/>
<dbReference type="PROSITE" id="PS51186">
    <property type="entry name" value="GNAT"/>
    <property type="match status" value="1"/>
</dbReference>
<dbReference type="EMBL" id="SNRY01002027">
    <property type="protein sequence ID" value="KAA6327237.1"/>
    <property type="molecule type" value="Genomic_DNA"/>
</dbReference>
<proteinExistence type="predicted"/>
<feature type="domain" description="N-acetyltransferase" evidence="1">
    <location>
        <begin position="1"/>
        <end position="129"/>
    </location>
</feature>
<dbReference type="InterPro" id="IPR016181">
    <property type="entry name" value="Acyl_CoA_acyltransferase"/>
</dbReference>
<gene>
    <name evidence="2" type="ORF">EZS27_023762</name>
</gene>
<organism evidence="2">
    <name type="scientific">termite gut metagenome</name>
    <dbReference type="NCBI Taxonomy" id="433724"/>
    <lineage>
        <taxon>unclassified sequences</taxon>
        <taxon>metagenomes</taxon>
        <taxon>organismal metagenomes</taxon>
    </lineage>
</organism>
<dbReference type="GO" id="GO:0016747">
    <property type="term" value="F:acyltransferase activity, transferring groups other than amino-acyl groups"/>
    <property type="evidence" value="ECO:0007669"/>
    <property type="project" value="InterPro"/>
</dbReference>
<dbReference type="SUPFAM" id="SSF55729">
    <property type="entry name" value="Acyl-CoA N-acyltransferases (Nat)"/>
    <property type="match status" value="1"/>
</dbReference>
<evidence type="ECO:0000259" key="1">
    <source>
        <dbReference type="PROSITE" id="PS51186"/>
    </source>
</evidence>
<comment type="caution">
    <text evidence="2">The sequence shown here is derived from an EMBL/GenBank/DDBJ whole genome shotgun (WGS) entry which is preliminary data.</text>
</comment>